<dbReference type="Gene3D" id="1.10.238.260">
    <property type="match status" value="1"/>
</dbReference>
<dbReference type="GO" id="GO:0005737">
    <property type="term" value="C:cytoplasm"/>
    <property type="evidence" value="ECO:0007669"/>
    <property type="project" value="UniProtKB-UniRule"/>
</dbReference>
<dbReference type="GO" id="GO:0030145">
    <property type="term" value="F:manganese ion binding"/>
    <property type="evidence" value="ECO:0007669"/>
    <property type="project" value="UniProtKB-UniRule"/>
</dbReference>
<proteinExistence type="inferred from homology"/>
<dbReference type="NCBIfam" id="NF002086">
    <property type="entry name" value="PRK00915.1-3"/>
    <property type="match status" value="1"/>
</dbReference>
<evidence type="ECO:0000256" key="5">
    <source>
        <dbReference type="ARBA" id="ARBA00022430"/>
    </source>
</evidence>
<dbReference type="InterPro" id="IPR005671">
    <property type="entry name" value="LeuA_bact_synth"/>
</dbReference>
<comment type="catalytic activity">
    <reaction evidence="11">
        <text>3-methyl-2-oxobutanoate + acetyl-CoA + H2O = (2S)-2-isopropylmalate + CoA + H(+)</text>
        <dbReference type="Rhea" id="RHEA:21524"/>
        <dbReference type="ChEBI" id="CHEBI:1178"/>
        <dbReference type="ChEBI" id="CHEBI:11851"/>
        <dbReference type="ChEBI" id="CHEBI:15377"/>
        <dbReference type="ChEBI" id="CHEBI:15378"/>
        <dbReference type="ChEBI" id="CHEBI:57287"/>
        <dbReference type="ChEBI" id="CHEBI:57288"/>
        <dbReference type="EC" id="2.3.3.13"/>
    </reaction>
</comment>
<dbReference type="InterPro" id="IPR013785">
    <property type="entry name" value="Aldolase_TIM"/>
</dbReference>
<evidence type="ECO:0000256" key="10">
    <source>
        <dbReference type="ARBA" id="ARBA00023304"/>
    </source>
</evidence>
<feature type="binding site" evidence="11">
    <location>
        <position position="203"/>
    </location>
    <ligand>
        <name>Mn(2+)</name>
        <dbReference type="ChEBI" id="CHEBI:29035"/>
    </ligand>
</feature>
<dbReference type="STRING" id="626937.HMPREF3293_03025"/>
<keyword evidence="11" id="KW-0963">Cytoplasm</keyword>
<dbReference type="FunFam" id="1.10.238.260:FF:000001">
    <property type="entry name" value="2-isopropylmalate synthase"/>
    <property type="match status" value="1"/>
</dbReference>
<dbReference type="NCBIfam" id="NF002088">
    <property type="entry name" value="PRK00915.1-5"/>
    <property type="match status" value="1"/>
</dbReference>
<dbReference type="Proteomes" id="UP000070366">
    <property type="component" value="Unassembled WGS sequence"/>
</dbReference>
<dbReference type="InterPro" id="IPR050073">
    <property type="entry name" value="2-IPM_HCS-like"/>
</dbReference>
<dbReference type="Pfam" id="PF22617">
    <property type="entry name" value="HCS_D2"/>
    <property type="match status" value="1"/>
</dbReference>
<evidence type="ECO:0000256" key="4">
    <source>
        <dbReference type="ARBA" id="ARBA00018198"/>
    </source>
</evidence>
<dbReference type="PANTHER" id="PTHR10277">
    <property type="entry name" value="HOMOCITRATE SYNTHASE-RELATED"/>
    <property type="match status" value="1"/>
</dbReference>
<dbReference type="FunFam" id="3.30.160.270:FF:000003">
    <property type="entry name" value="2-isopropylmalate synthase"/>
    <property type="match status" value="1"/>
</dbReference>
<dbReference type="SUPFAM" id="SSF110921">
    <property type="entry name" value="2-isopropylmalate synthase LeuA, allosteric (dimerisation) domain"/>
    <property type="match status" value="1"/>
</dbReference>
<dbReference type="UniPathway" id="UPA00048">
    <property type="reaction ID" value="UER00070"/>
</dbReference>
<dbReference type="EC" id="2.3.3.13" evidence="3 11"/>
<evidence type="ECO:0000256" key="1">
    <source>
        <dbReference type="ARBA" id="ARBA00004689"/>
    </source>
</evidence>
<feature type="binding site" evidence="11">
    <location>
        <position position="201"/>
    </location>
    <ligand>
        <name>Mn(2+)</name>
        <dbReference type="ChEBI" id="CHEBI:29035"/>
    </ligand>
</feature>
<protein>
    <recommendedName>
        <fullName evidence="4 11">2-isopropylmalate synthase</fullName>
        <ecNumber evidence="3 11">2.3.3.13</ecNumber>
    </recommendedName>
    <alternativeName>
        <fullName evidence="11">Alpha-IPM synthase</fullName>
    </alternativeName>
    <alternativeName>
        <fullName evidence="11">Alpha-isopropylmalate synthase</fullName>
    </alternativeName>
</protein>
<dbReference type="Pfam" id="PF00682">
    <property type="entry name" value="HMGL-like"/>
    <property type="match status" value="1"/>
</dbReference>
<comment type="similarity">
    <text evidence="2 11">Belongs to the alpha-IPM synthase/homocitrate synthase family. LeuA type 1 subfamily.</text>
</comment>
<keyword evidence="7 11" id="KW-0808">Transferase</keyword>
<dbReference type="HAMAP" id="MF_01025">
    <property type="entry name" value="LeuA_type1"/>
    <property type="match status" value="1"/>
</dbReference>
<dbReference type="NCBIfam" id="TIGR00973">
    <property type="entry name" value="leuA_bact"/>
    <property type="match status" value="1"/>
</dbReference>
<gene>
    <name evidence="11" type="primary">leuA</name>
    <name evidence="13" type="ORF">HMPREF3293_03025</name>
</gene>
<keyword evidence="14" id="KW-1185">Reference proteome</keyword>
<dbReference type="AlphaFoldDB" id="A0A136Q109"/>
<evidence type="ECO:0000259" key="12">
    <source>
        <dbReference type="PROSITE" id="PS50991"/>
    </source>
</evidence>
<reference evidence="13 14" key="1">
    <citation type="submission" date="2016-02" db="EMBL/GenBank/DDBJ databases">
        <authorList>
            <person name="Wen L."/>
            <person name="He K."/>
            <person name="Yang H."/>
        </authorList>
    </citation>
    <scope>NUCLEOTIDE SEQUENCE [LARGE SCALE GENOMIC DNA]</scope>
    <source>
        <strain evidence="13 14">DSM 22607</strain>
    </source>
</reference>
<dbReference type="SUPFAM" id="SSF51569">
    <property type="entry name" value="Aldolase"/>
    <property type="match status" value="1"/>
</dbReference>
<accession>A0A136Q109</accession>
<feature type="binding site" evidence="11">
    <location>
        <position position="237"/>
    </location>
    <ligand>
        <name>Mn(2+)</name>
        <dbReference type="ChEBI" id="CHEBI:29035"/>
    </ligand>
</feature>
<evidence type="ECO:0000256" key="6">
    <source>
        <dbReference type="ARBA" id="ARBA00022605"/>
    </source>
</evidence>
<feature type="binding site" evidence="11">
    <location>
        <position position="13"/>
    </location>
    <ligand>
        <name>Mn(2+)</name>
        <dbReference type="ChEBI" id="CHEBI:29035"/>
    </ligand>
</feature>
<keyword evidence="9 11" id="KW-0464">Manganese</keyword>
<dbReference type="OrthoDB" id="9804858at2"/>
<evidence type="ECO:0000256" key="8">
    <source>
        <dbReference type="ARBA" id="ARBA00022723"/>
    </source>
</evidence>
<keyword evidence="6 11" id="KW-0028">Amino-acid biosynthesis</keyword>
<comment type="caution">
    <text evidence="13">The sequence shown here is derived from an EMBL/GenBank/DDBJ whole genome shotgun (WGS) entry which is preliminary data.</text>
</comment>
<evidence type="ECO:0000313" key="14">
    <source>
        <dbReference type="Proteomes" id="UP000070366"/>
    </source>
</evidence>
<dbReference type="PANTHER" id="PTHR10277:SF9">
    <property type="entry name" value="2-ISOPROPYLMALATE SYNTHASE 1, CHLOROPLASTIC-RELATED"/>
    <property type="match status" value="1"/>
</dbReference>
<keyword evidence="8 11" id="KW-0479">Metal-binding</keyword>
<dbReference type="SMART" id="SM00917">
    <property type="entry name" value="LeuA_dimer"/>
    <property type="match status" value="1"/>
</dbReference>
<evidence type="ECO:0000256" key="3">
    <source>
        <dbReference type="ARBA" id="ARBA00012973"/>
    </source>
</evidence>
<organism evidence="13 14">
    <name type="scientific">Christensenella minuta</name>
    <dbReference type="NCBI Taxonomy" id="626937"/>
    <lineage>
        <taxon>Bacteria</taxon>
        <taxon>Bacillati</taxon>
        <taxon>Bacillota</taxon>
        <taxon>Clostridia</taxon>
        <taxon>Christensenellales</taxon>
        <taxon>Christensenellaceae</taxon>
        <taxon>Christensenella</taxon>
    </lineage>
</organism>
<evidence type="ECO:0000256" key="7">
    <source>
        <dbReference type="ARBA" id="ARBA00022679"/>
    </source>
</evidence>
<feature type="domain" description="Pyruvate carboxyltransferase" evidence="12">
    <location>
        <begin position="4"/>
        <end position="266"/>
    </location>
</feature>
<comment type="pathway">
    <text evidence="1 11">Amino-acid biosynthesis; L-leucine biosynthesis; L-leucine from 3-methyl-2-oxobutanoate: step 1/4.</text>
</comment>
<dbReference type="Pfam" id="PF08502">
    <property type="entry name" value="LeuA_dimer"/>
    <property type="match status" value="1"/>
</dbReference>
<keyword evidence="5 11" id="KW-0432">Leucine biosynthesis</keyword>
<dbReference type="KEGG" id="cmiu:B1H56_08515"/>
<feature type="region of interest" description="Regulatory domain" evidence="11">
    <location>
        <begin position="390"/>
        <end position="501"/>
    </location>
</feature>
<dbReference type="FunFam" id="3.20.20.70:FF:000010">
    <property type="entry name" value="2-isopropylmalate synthase"/>
    <property type="match status" value="1"/>
</dbReference>
<dbReference type="InterPro" id="IPR036230">
    <property type="entry name" value="LeuA_allosteric_dom_sf"/>
</dbReference>
<comment type="subunit">
    <text evidence="11">Homodimer.</text>
</comment>
<dbReference type="InterPro" id="IPR054691">
    <property type="entry name" value="LeuA/HCS_post-cat"/>
</dbReference>
<evidence type="ECO:0000313" key="13">
    <source>
        <dbReference type="EMBL" id="KXK64370.1"/>
    </source>
</evidence>
<dbReference type="GO" id="GO:0003985">
    <property type="term" value="F:acetyl-CoA C-acetyltransferase activity"/>
    <property type="evidence" value="ECO:0007669"/>
    <property type="project" value="UniProtKB-UniRule"/>
</dbReference>
<dbReference type="PROSITE" id="PS00815">
    <property type="entry name" value="AIPM_HOMOCIT_SYNTH_1"/>
    <property type="match status" value="1"/>
</dbReference>
<dbReference type="PROSITE" id="PS50991">
    <property type="entry name" value="PYR_CT"/>
    <property type="match status" value="1"/>
</dbReference>
<evidence type="ECO:0000256" key="2">
    <source>
        <dbReference type="ARBA" id="ARBA00009396"/>
    </source>
</evidence>
<dbReference type="GO" id="GO:0009098">
    <property type="term" value="P:L-leucine biosynthetic process"/>
    <property type="evidence" value="ECO:0007669"/>
    <property type="project" value="UniProtKB-UniRule"/>
</dbReference>
<evidence type="ECO:0000256" key="11">
    <source>
        <dbReference type="HAMAP-Rule" id="MF_01025"/>
    </source>
</evidence>
<dbReference type="InterPro" id="IPR000891">
    <property type="entry name" value="PYR_CT"/>
</dbReference>
<sequence length="501" mass="54220">MKTIKIFDTTLRDGEQSPGCSMNLSEKIEVARQLELLKVDIIEAGFAVSSPGDFESVQTIAKTIKDCTVASLSRAVKKDIDASYEALSQAAAPRIHVFLATSPLHMQYKLKMTEEQVLEHIRESVSYARSLVPDVEFSAEDASRSDMAFLAKAVKTAIGAGAKTINLPDTVGYVLPQEMYDMITYMKQNVEGVDEIDLAVHCHNDLGMAVANSLASVSAGATQVECTVNGIGERAGNASLEEIVMAIHTRRALLDADTNINTKQLYRTSRLLSKIIGVSIPPNKAIVGANAFAHESGIHQHGVLAKRETYEIMTPESVGLTTNKMVLGKHSGRHAFDDFLKELGYNLTPEELDTAFGQFKELCDKKKEVTEYDVEALVAQKAAKVVEHFRLKQFVVNSGNTIQATANITLEDMSGASQEQVALGDGPIDAAYQAIEKIVQMPLVLNNYKINAVSHGEDALGEVVVKVSSGSRTVTGRGLSTDIIEASMLAYINAVNKLLGA</sequence>
<comment type="function">
    <text evidence="11">Catalyzes the condensation of the acetyl group of acetyl-CoA with 3-methyl-2-oxobutanoate (2-ketoisovalerate) to form 3-carboxy-3-hydroxy-4-methylpentanoate (2-isopropylmalate).</text>
</comment>
<evidence type="ECO:0000256" key="9">
    <source>
        <dbReference type="ARBA" id="ARBA00023211"/>
    </source>
</evidence>
<comment type="cofactor">
    <cofactor evidence="11">
        <name>Mn(2+)</name>
        <dbReference type="ChEBI" id="CHEBI:29035"/>
    </cofactor>
</comment>
<dbReference type="EMBL" id="LSZW01000065">
    <property type="protein sequence ID" value="KXK64370.1"/>
    <property type="molecule type" value="Genomic_DNA"/>
</dbReference>
<name>A0A136Q109_9FIRM</name>
<dbReference type="RefSeq" id="WP_066523188.1">
    <property type="nucleotide sequence ID" value="NZ_CABMOF010000013.1"/>
</dbReference>
<dbReference type="PROSITE" id="PS00816">
    <property type="entry name" value="AIPM_HOMOCIT_SYNTH_2"/>
    <property type="match status" value="1"/>
</dbReference>
<dbReference type="NCBIfam" id="NF002085">
    <property type="entry name" value="PRK00915.1-2"/>
    <property type="match status" value="1"/>
</dbReference>
<dbReference type="InterPro" id="IPR002034">
    <property type="entry name" value="AIPM/Hcit_synth_CS"/>
</dbReference>
<dbReference type="CDD" id="cd07940">
    <property type="entry name" value="DRE_TIM_IPMS"/>
    <property type="match status" value="1"/>
</dbReference>
<keyword evidence="10 11" id="KW-0100">Branched-chain amino acid biosynthesis</keyword>
<dbReference type="InterPro" id="IPR013709">
    <property type="entry name" value="2-isopropylmalate_synth_dimer"/>
</dbReference>
<dbReference type="Gene3D" id="3.20.20.70">
    <property type="entry name" value="Aldolase class I"/>
    <property type="match status" value="1"/>
</dbReference>
<dbReference type="PATRIC" id="fig|626937.4.peg.2975"/>
<dbReference type="Gene3D" id="3.30.160.270">
    <property type="match status" value="1"/>
</dbReference>
<dbReference type="GO" id="GO:0003852">
    <property type="term" value="F:2-isopropylmalate synthase activity"/>
    <property type="evidence" value="ECO:0007669"/>
    <property type="project" value="UniProtKB-UniRule"/>
</dbReference>